<proteinExistence type="predicted"/>
<dbReference type="GO" id="GO:0005886">
    <property type="term" value="C:plasma membrane"/>
    <property type="evidence" value="ECO:0007669"/>
    <property type="project" value="UniProtKB-SubCell"/>
</dbReference>
<organism evidence="10">
    <name type="scientific">bioreactor metagenome</name>
    <dbReference type="NCBI Taxonomy" id="1076179"/>
    <lineage>
        <taxon>unclassified sequences</taxon>
        <taxon>metagenomes</taxon>
        <taxon>ecological metagenomes</taxon>
    </lineage>
</organism>
<keyword evidence="5 8" id="KW-0812">Transmembrane</keyword>
<dbReference type="EMBL" id="VSSQ01008795">
    <property type="protein sequence ID" value="MPM39870.1"/>
    <property type="molecule type" value="Genomic_DNA"/>
</dbReference>
<evidence type="ECO:0000259" key="9">
    <source>
        <dbReference type="Pfam" id="PF04290"/>
    </source>
</evidence>
<dbReference type="AlphaFoldDB" id="A0A644ZG95"/>
<evidence type="ECO:0000256" key="2">
    <source>
        <dbReference type="ARBA" id="ARBA00022448"/>
    </source>
</evidence>
<keyword evidence="2" id="KW-0813">Transport</keyword>
<comment type="subcellular location">
    <subcellularLocation>
        <location evidence="1">Cell inner membrane</location>
        <topology evidence="1">Multi-pass membrane protein</topology>
    </subcellularLocation>
</comment>
<dbReference type="Pfam" id="PF04290">
    <property type="entry name" value="DctQ"/>
    <property type="match status" value="1"/>
</dbReference>
<evidence type="ECO:0000256" key="4">
    <source>
        <dbReference type="ARBA" id="ARBA00022519"/>
    </source>
</evidence>
<feature type="transmembrane region" description="Helical" evidence="8">
    <location>
        <begin position="84"/>
        <end position="106"/>
    </location>
</feature>
<evidence type="ECO:0000313" key="10">
    <source>
        <dbReference type="EMBL" id="MPM39870.1"/>
    </source>
</evidence>
<comment type="caution">
    <text evidence="10">The sequence shown here is derived from an EMBL/GenBank/DDBJ whole genome shotgun (WGS) entry which is preliminary data.</text>
</comment>
<dbReference type="InterPro" id="IPR007387">
    <property type="entry name" value="TRAP_DctQ"/>
</dbReference>
<protein>
    <recommendedName>
        <fullName evidence="9">Tripartite ATP-independent periplasmic transporters DctQ component domain-containing protein</fullName>
    </recommendedName>
</protein>
<accession>A0A644ZG95</accession>
<evidence type="ECO:0000256" key="8">
    <source>
        <dbReference type="SAM" id="Phobius"/>
    </source>
</evidence>
<feature type="domain" description="Tripartite ATP-independent periplasmic transporters DctQ component" evidence="9">
    <location>
        <begin position="23"/>
        <end position="151"/>
    </location>
</feature>
<sequence>MKILRFLNDHLEEILCAVLLASMTVVIFLQILLRITGLPLSWNEEMGRYMFVWLIYIGCAAAVRKRKHISVELIDLFLKERGRFVISILSNVIFIIFVAILSYNGIFVVRRVAPQLSPAIRMSMAIPYSSFLVGSILMLFRLLQDTVLRFRERKESVSHD</sequence>
<feature type="transmembrane region" description="Helical" evidence="8">
    <location>
        <begin position="126"/>
        <end position="143"/>
    </location>
</feature>
<evidence type="ECO:0000256" key="5">
    <source>
        <dbReference type="ARBA" id="ARBA00022692"/>
    </source>
</evidence>
<dbReference type="PANTHER" id="PTHR35011">
    <property type="entry name" value="2,3-DIKETO-L-GULONATE TRAP TRANSPORTER SMALL PERMEASE PROTEIN YIAM"/>
    <property type="match status" value="1"/>
</dbReference>
<evidence type="ECO:0000256" key="1">
    <source>
        <dbReference type="ARBA" id="ARBA00004429"/>
    </source>
</evidence>
<keyword evidence="7 8" id="KW-0472">Membrane</keyword>
<keyword evidence="6 8" id="KW-1133">Transmembrane helix</keyword>
<gene>
    <name evidence="10" type="ORF">SDC9_86506</name>
</gene>
<dbReference type="GO" id="GO:0015740">
    <property type="term" value="P:C4-dicarboxylate transport"/>
    <property type="evidence" value="ECO:0007669"/>
    <property type="project" value="TreeGrafter"/>
</dbReference>
<evidence type="ECO:0000256" key="7">
    <source>
        <dbReference type="ARBA" id="ARBA00023136"/>
    </source>
</evidence>
<dbReference type="GO" id="GO:0022857">
    <property type="term" value="F:transmembrane transporter activity"/>
    <property type="evidence" value="ECO:0007669"/>
    <property type="project" value="TreeGrafter"/>
</dbReference>
<dbReference type="InterPro" id="IPR055348">
    <property type="entry name" value="DctQ"/>
</dbReference>
<name>A0A644ZG95_9ZZZZ</name>
<reference evidence="10" key="1">
    <citation type="submission" date="2019-08" db="EMBL/GenBank/DDBJ databases">
        <authorList>
            <person name="Kucharzyk K."/>
            <person name="Murdoch R.W."/>
            <person name="Higgins S."/>
            <person name="Loffler F."/>
        </authorList>
    </citation>
    <scope>NUCLEOTIDE SEQUENCE</scope>
</reference>
<keyword evidence="3" id="KW-1003">Cell membrane</keyword>
<feature type="transmembrane region" description="Helical" evidence="8">
    <location>
        <begin position="12"/>
        <end position="34"/>
    </location>
</feature>
<evidence type="ECO:0000256" key="3">
    <source>
        <dbReference type="ARBA" id="ARBA00022475"/>
    </source>
</evidence>
<dbReference type="PANTHER" id="PTHR35011:SF2">
    <property type="entry name" value="2,3-DIKETO-L-GULONATE TRAP TRANSPORTER SMALL PERMEASE PROTEIN YIAM"/>
    <property type="match status" value="1"/>
</dbReference>
<feature type="transmembrane region" description="Helical" evidence="8">
    <location>
        <begin position="46"/>
        <end position="63"/>
    </location>
</feature>
<keyword evidence="4" id="KW-0997">Cell inner membrane</keyword>
<evidence type="ECO:0000256" key="6">
    <source>
        <dbReference type="ARBA" id="ARBA00022989"/>
    </source>
</evidence>